<name>V5A591_TRYCR</name>
<gene>
    <name evidence="2" type="ORF">TCDM_12569</name>
</gene>
<accession>V5A591</accession>
<evidence type="ECO:0000313" key="3">
    <source>
        <dbReference type="Proteomes" id="UP000017861"/>
    </source>
</evidence>
<proteinExistence type="predicted"/>
<dbReference type="AlphaFoldDB" id="V5A591"/>
<keyword evidence="1" id="KW-0472">Membrane</keyword>
<reference evidence="2 3" key="1">
    <citation type="journal article" date="2014" name="Genome Announc.">
        <title>Trypanosoma cruzi Clone Dm28c Draft Genome Sequence.</title>
        <authorList>
            <person name="Grisard E.C."/>
            <person name="Teixeira S.M."/>
            <person name="de Almeida L.G."/>
            <person name="Stoco P.H."/>
            <person name="Gerber A.L."/>
            <person name="Talavera-Lopez C."/>
            <person name="Lima O.C."/>
            <person name="Andersson B."/>
            <person name="de Vasconcelos A.T."/>
        </authorList>
    </citation>
    <scope>NUCLEOTIDE SEQUENCE [LARGE SCALE GENOMIC DNA]</scope>
    <source>
        <strain evidence="2 3">Dm28c</strain>
    </source>
</reference>
<dbReference type="OrthoDB" id="10425675at2759"/>
<sequence>MRLRCTFFCVPPHTLLPLFYFFALCFCRHTHKLHIAVDLNAPFVVHAGSCVWRLLSFFVAMRRRERECAARVSFHAGVEHRV</sequence>
<dbReference type="EMBL" id="AYLP01000617">
    <property type="protein sequence ID" value="ESS55935.1"/>
    <property type="molecule type" value="Genomic_DNA"/>
</dbReference>
<dbReference type="Proteomes" id="UP000017861">
    <property type="component" value="Unassembled WGS sequence"/>
</dbReference>
<evidence type="ECO:0000256" key="1">
    <source>
        <dbReference type="SAM" id="Phobius"/>
    </source>
</evidence>
<keyword evidence="1" id="KW-0812">Transmembrane</keyword>
<evidence type="ECO:0000313" key="2">
    <source>
        <dbReference type="EMBL" id="ESS55935.1"/>
    </source>
</evidence>
<dbReference type="VEuPathDB" id="TriTrypDB:TCDM_12569"/>
<keyword evidence="1" id="KW-1133">Transmembrane helix</keyword>
<protein>
    <submittedName>
        <fullName evidence="2">Uncharacterized protein</fullName>
    </submittedName>
</protein>
<organism evidence="2 3">
    <name type="scientific">Trypanosoma cruzi Dm28c</name>
    <dbReference type="NCBI Taxonomy" id="1416333"/>
    <lineage>
        <taxon>Eukaryota</taxon>
        <taxon>Discoba</taxon>
        <taxon>Euglenozoa</taxon>
        <taxon>Kinetoplastea</taxon>
        <taxon>Metakinetoplastina</taxon>
        <taxon>Trypanosomatida</taxon>
        <taxon>Trypanosomatidae</taxon>
        <taxon>Trypanosoma</taxon>
        <taxon>Schizotrypanum</taxon>
    </lineage>
</organism>
<comment type="caution">
    <text evidence="2">The sequence shown here is derived from an EMBL/GenBank/DDBJ whole genome shotgun (WGS) entry which is preliminary data.</text>
</comment>
<feature type="transmembrane region" description="Helical" evidence="1">
    <location>
        <begin position="43"/>
        <end position="61"/>
    </location>
</feature>